<gene>
    <name evidence="1" type="ORF">RFI_35264</name>
</gene>
<name>X6LLZ2_RETFI</name>
<protein>
    <submittedName>
        <fullName evidence="1">Uncharacterized protein</fullName>
    </submittedName>
</protein>
<organism evidence="1 2">
    <name type="scientific">Reticulomyxa filosa</name>
    <dbReference type="NCBI Taxonomy" id="46433"/>
    <lineage>
        <taxon>Eukaryota</taxon>
        <taxon>Sar</taxon>
        <taxon>Rhizaria</taxon>
        <taxon>Retaria</taxon>
        <taxon>Foraminifera</taxon>
        <taxon>Monothalamids</taxon>
        <taxon>Reticulomyxidae</taxon>
        <taxon>Reticulomyxa</taxon>
    </lineage>
</organism>
<proteinExistence type="predicted"/>
<dbReference type="Proteomes" id="UP000023152">
    <property type="component" value="Unassembled WGS sequence"/>
</dbReference>
<sequence length="110" mass="12843">MREFPATIIIQGQNVCLITMATRSDEFGILENINFVMALKQLEKNCTSSITDGWVLVVSDYGDKLILKKDVMISLKMETISILRYRNSSSNWIDRRNERKIIRWLGRCRE</sequence>
<evidence type="ECO:0000313" key="1">
    <source>
        <dbReference type="EMBL" id="ETO02172.1"/>
    </source>
</evidence>
<accession>X6LLZ2</accession>
<dbReference type="AlphaFoldDB" id="X6LLZ2"/>
<dbReference type="EMBL" id="ASPP01036519">
    <property type="protein sequence ID" value="ETO02172.1"/>
    <property type="molecule type" value="Genomic_DNA"/>
</dbReference>
<comment type="caution">
    <text evidence="1">The sequence shown here is derived from an EMBL/GenBank/DDBJ whole genome shotgun (WGS) entry which is preliminary data.</text>
</comment>
<keyword evidence="2" id="KW-1185">Reference proteome</keyword>
<reference evidence="1 2" key="1">
    <citation type="journal article" date="2013" name="Curr. Biol.">
        <title>The Genome of the Foraminiferan Reticulomyxa filosa.</title>
        <authorList>
            <person name="Glockner G."/>
            <person name="Hulsmann N."/>
            <person name="Schleicher M."/>
            <person name="Noegel A.A."/>
            <person name="Eichinger L."/>
            <person name="Gallinger C."/>
            <person name="Pawlowski J."/>
            <person name="Sierra R."/>
            <person name="Euteneuer U."/>
            <person name="Pillet L."/>
            <person name="Moustafa A."/>
            <person name="Platzer M."/>
            <person name="Groth M."/>
            <person name="Szafranski K."/>
            <person name="Schliwa M."/>
        </authorList>
    </citation>
    <scope>NUCLEOTIDE SEQUENCE [LARGE SCALE GENOMIC DNA]</scope>
</reference>
<evidence type="ECO:0000313" key="2">
    <source>
        <dbReference type="Proteomes" id="UP000023152"/>
    </source>
</evidence>